<evidence type="ECO:0000313" key="2">
    <source>
        <dbReference type="EMBL" id="CAI9768556.1"/>
    </source>
</evidence>
<proteinExistence type="predicted"/>
<feature type="region of interest" description="Disordered" evidence="1">
    <location>
        <begin position="1"/>
        <end position="49"/>
    </location>
</feature>
<keyword evidence="3" id="KW-1185">Reference proteome</keyword>
<gene>
    <name evidence="2" type="ORF">FPE_LOCUS15986</name>
</gene>
<feature type="compositionally biased region" description="Basic and acidic residues" evidence="1">
    <location>
        <begin position="39"/>
        <end position="49"/>
    </location>
</feature>
<dbReference type="Proteomes" id="UP000834106">
    <property type="component" value="Chromosome 9"/>
</dbReference>
<accession>A0AAD1ZEV4</accession>
<feature type="compositionally biased region" description="Basic residues" evidence="1">
    <location>
        <begin position="1"/>
        <end position="15"/>
    </location>
</feature>
<dbReference type="AlphaFoldDB" id="A0AAD1ZEV4"/>
<evidence type="ECO:0000313" key="3">
    <source>
        <dbReference type="Proteomes" id="UP000834106"/>
    </source>
</evidence>
<reference evidence="2" key="1">
    <citation type="submission" date="2023-05" db="EMBL/GenBank/DDBJ databases">
        <authorList>
            <person name="Huff M."/>
        </authorList>
    </citation>
    <scope>NUCLEOTIDE SEQUENCE</scope>
</reference>
<evidence type="ECO:0000256" key="1">
    <source>
        <dbReference type="SAM" id="MobiDB-lite"/>
    </source>
</evidence>
<sequence length="106" mass="12409">MVRRYKVTGQKRKKREKYDREEEFEQLDYNNIPQSPKKAKTEGSDLNEEKAKQVIDEMSGIPIVPTYTDKKPGVIFILERASLEIGKVGKVCMIAWGRIWKFVVLY</sequence>
<name>A0AAD1ZEV4_9LAMI</name>
<organism evidence="2 3">
    <name type="scientific">Fraxinus pennsylvanica</name>
    <dbReference type="NCBI Taxonomy" id="56036"/>
    <lineage>
        <taxon>Eukaryota</taxon>
        <taxon>Viridiplantae</taxon>
        <taxon>Streptophyta</taxon>
        <taxon>Embryophyta</taxon>
        <taxon>Tracheophyta</taxon>
        <taxon>Spermatophyta</taxon>
        <taxon>Magnoliopsida</taxon>
        <taxon>eudicotyledons</taxon>
        <taxon>Gunneridae</taxon>
        <taxon>Pentapetalae</taxon>
        <taxon>asterids</taxon>
        <taxon>lamiids</taxon>
        <taxon>Lamiales</taxon>
        <taxon>Oleaceae</taxon>
        <taxon>Oleeae</taxon>
        <taxon>Fraxinus</taxon>
    </lineage>
</organism>
<protein>
    <submittedName>
        <fullName evidence="2">Uncharacterized protein</fullName>
    </submittedName>
</protein>
<dbReference type="EMBL" id="OU503044">
    <property type="protein sequence ID" value="CAI9768556.1"/>
    <property type="molecule type" value="Genomic_DNA"/>
</dbReference>